<protein>
    <submittedName>
        <fullName evidence="1">Uncharacterized protein</fullName>
    </submittedName>
</protein>
<evidence type="ECO:0000313" key="2">
    <source>
        <dbReference type="Proteomes" id="UP001596157"/>
    </source>
</evidence>
<name>A0ABW0EQL4_9PSEU</name>
<comment type="caution">
    <text evidence="1">The sequence shown here is derived from an EMBL/GenBank/DDBJ whole genome shotgun (WGS) entry which is preliminary data.</text>
</comment>
<dbReference type="EMBL" id="JBHSKF010000005">
    <property type="protein sequence ID" value="MFC5288186.1"/>
    <property type="molecule type" value="Genomic_DNA"/>
</dbReference>
<accession>A0ABW0EQL4</accession>
<organism evidence="1 2">
    <name type="scientific">Actinokineospora guangxiensis</name>
    <dbReference type="NCBI Taxonomy" id="1490288"/>
    <lineage>
        <taxon>Bacteria</taxon>
        <taxon>Bacillati</taxon>
        <taxon>Actinomycetota</taxon>
        <taxon>Actinomycetes</taxon>
        <taxon>Pseudonocardiales</taxon>
        <taxon>Pseudonocardiaceae</taxon>
        <taxon>Actinokineospora</taxon>
    </lineage>
</organism>
<dbReference type="Proteomes" id="UP001596157">
    <property type="component" value="Unassembled WGS sequence"/>
</dbReference>
<gene>
    <name evidence="1" type="ORF">ACFPM7_14090</name>
</gene>
<dbReference type="RefSeq" id="WP_378247874.1">
    <property type="nucleotide sequence ID" value="NZ_JBHSKF010000005.1"/>
</dbReference>
<keyword evidence="2" id="KW-1185">Reference proteome</keyword>
<proteinExistence type="predicted"/>
<reference evidence="2" key="1">
    <citation type="journal article" date="2019" name="Int. J. Syst. Evol. Microbiol.">
        <title>The Global Catalogue of Microorganisms (GCM) 10K type strain sequencing project: providing services to taxonomists for standard genome sequencing and annotation.</title>
        <authorList>
            <consortium name="The Broad Institute Genomics Platform"/>
            <consortium name="The Broad Institute Genome Sequencing Center for Infectious Disease"/>
            <person name="Wu L."/>
            <person name="Ma J."/>
        </authorList>
    </citation>
    <scope>NUCLEOTIDE SEQUENCE [LARGE SCALE GENOMIC DNA]</scope>
    <source>
        <strain evidence="2">CCUG 59778</strain>
    </source>
</reference>
<evidence type="ECO:0000313" key="1">
    <source>
        <dbReference type="EMBL" id="MFC5288186.1"/>
    </source>
</evidence>
<sequence length="81" mass="8541">MSIHEYVAALGRVTATLHAAAASTDTALRELTAARAILTRLSPDGAGWYPAELDLAIAELTKAAELAAGARELVADYMMRL</sequence>